<keyword evidence="5" id="KW-0238">DNA-binding</keyword>
<name>A0A941GYP1_9CHRO</name>
<evidence type="ECO:0000256" key="2">
    <source>
        <dbReference type="ARBA" id="ARBA00022578"/>
    </source>
</evidence>
<dbReference type="EMBL" id="JADQBC010000088">
    <property type="protein sequence ID" value="MBR8828803.1"/>
    <property type="molecule type" value="Genomic_DNA"/>
</dbReference>
<evidence type="ECO:0000313" key="10">
    <source>
        <dbReference type="EMBL" id="MBR8828803.1"/>
    </source>
</evidence>
<comment type="caution">
    <text evidence="10">The sequence shown here is derived from an EMBL/GenBank/DDBJ whole genome shotgun (WGS) entry which is preliminary data.</text>
</comment>
<evidence type="ECO:0000256" key="1">
    <source>
        <dbReference type="ARBA" id="ARBA00008761"/>
    </source>
</evidence>
<dbReference type="InterPro" id="IPR001959">
    <property type="entry name" value="Transposase"/>
</dbReference>
<keyword evidence="4" id="KW-0862">Zinc</keyword>
<reference evidence="10" key="1">
    <citation type="submission" date="2021-02" db="EMBL/GenBank/DDBJ databases">
        <title>Metagenome analyses of Stigonema ocellatum DSM 106950, Chlorogloea purpurea SAG 13.99 and Gomphosphaeria aponina DSM 107014.</title>
        <authorList>
            <person name="Marter P."/>
            <person name="Huang S."/>
        </authorList>
    </citation>
    <scope>NUCLEOTIDE SEQUENCE</scope>
    <source>
        <strain evidence="10">JP213</strain>
    </source>
</reference>
<comment type="similarity">
    <text evidence="1">In the C-terminal section; belongs to the transposase 35 family.</text>
</comment>
<dbReference type="Pfam" id="PF12323">
    <property type="entry name" value="HTH_OrfB_IS605"/>
    <property type="match status" value="1"/>
</dbReference>
<dbReference type="Pfam" id="PF07282">
    <property type="entry name" value="Cas12f1-like_TNB"/>
    <property type="match status" value="1"/>
</dbReference>
<dbReference type="Pfam" id="PF01385">
    <property type="entry name" value="OrfB_IS605"/>
    <property type="match status" value="1"/>
</dbReference>
<dbReference type="InterPro" id="IPR021027">
    <property type="entry name" value="Transposase_put_HTH"/>
</dbReference>
<proteinExistence type="inferred from homology"/>
<keyword evidence="6" id="KW-0233">DNA recombination</keyword>
<organism evidence="10 11">
    <name type="scientific">Gomphosphaeria aponina SAG 52.96 = DSM 107014</name>
    <dbReference type="NCBI Taxonomy" id="1521640"/>
    <lineage>
        <taxon>Bacteria</taxon>
        <taxon>Bacillati</taxon>
        <taxon>Cyanobacteriota</taxon>
        <taxon>Cyanophyceae</taxon>
        <taxon>Oscillatoriophycideae</taxon>
        <taxon>Chroococcales</taxon>
        <taxon>Gomphosphaeriaceae</taxon>
        <taxon>Gomphosphaeria</taxon>
    </lineage>
</organism>
<keyword evidence="3" id="KW-0479">Metal-binding</keyword>
<protein>
    <submittedName>
        <fullName evidence="10">Transposase</fullName>
    </submittedName>
</protein>
<dbReference type="NCBIfam" id="NF040570">
    <property type="entry name" value="guided_TnpB"/>
    <property type="match status" value="1"/>
</dbReference>
<dbReference type="GO" id="GO:0032196">
    <property type="term" value="P:transposition"/>
    <property type="evidence" value="ECO:0007669"/>
    <property type="project" value="UniProtKB-KW"/>
</dbReference>
<dbReference type="GO" id="GO:0046872">
    <property type="term" value="F:metal ion binding"/>
    <property type="evidence" value="ECO:0007669"/>
    <property type="project" value="UniProtKB-KW"/>
</dbReference>
<keyword evidence="2" id="KW-0815">Transposition</keyword>
<dbReference type="InterPro" id="IPR010095">
    <property type="entry name" value="Cas12f1-like_TNB"/>
</dbReference>
<evidence type="ECO:0000256" key="6">
    <source>
        <dbReference type="ARBA" id="ARBA00023172"/>
    </source>
</evidence>
<evidence type="ECO:0000256" key="5">
    <source>
        <dbReference type="ARBA" id="ARBA00023125"/>
    </source>
</evidence>
<feature type="domain" description="Transposase putative helix-turn-helix" evidence="9">
    <location>
        <begin position="3"/>
        <end position="36"/>
    </location>
</feature>
<evidence type="ECO:0000259" key="9">
    <source>
        <dbReference type="Pfam" id="PF12323"/>
    </source>
</evidence>
<dbReference type="GO" id="GO:0003677">
    <property type="term" value="F:DNA binding"/>
    <property type="evidence" value="ECO:0007669"/>
    <property type="project" value="UniProtKB-KW"/>
</dbReference>
<dbReference type="Proteomes" id="UP000767446">
    <property type="component" value="Unassembled WGS sequence"/>
</dbReference>
<gene>
    <name evidence="10" type="ORF">DSM107014_13025</name>
</gene>
<sequence length="390" mass="44491">MYAIKLELKLNNKERTQLAQHAGYSRFVYNYALGLYNQIDHKEYKLSTSKKLDTIKKVFTNYTKKEKEYQWCNKLSSRVYQNAFRSLKSAFSRFFIGLGGYPRFKRKKNNCSFTVDSSNGKVLLPAGKSIKVPTMGTFRLKEPLKNSYVSQTFTISRIADKWYVSFAVEAEKISPLYHEITKAVGIDLGVKTFATLSDGSTIESPMPYRKARTKLANFQFQNRHKQLGSRKLGITTSNNARKYFKKLAKKHDKVAKIRADFLQKTTTDLCRRYARLRIENLNISGMMANHKLAAAVGDLGAYEFKRQLLYKAECFGTKVDVIDQWYPSSKGCSNCGAIKSDLTLSDRLFKCNECGLTIDRDLNASIRLEKAPDEVVVNRVGYTQINACGQ</sequence>
<evidence type="ECO:0000256" key="4">
    <source>
        <dbReference type="ARBA" id="ARBA00022833"/>
    </source>
</evidence>
<feature type="domain" description="Probable transposase IS891/IS1136/IS1341" evidence="7">
    <location>
        <begin position="166"/>
        <end position="288"/>
    </location>
</feature>
<evidence type="ECO:0000313" key="11">
    <source>
        <dbReference type="Proteomes" id="UP000767446"/>
    </source>
</evidence>
<evidence type="ECO:0000259" key="7">
    <source>
        <dbReference type="Pfam" id="PF01385"/>
    </source>
</evidence>
<accession>A0A941GYP1</accession>
<dbReference type="AlphaFoldDB" id="A0A941GYP1"/>
<evidence type="ECO:0000256" key="3">
    <source>
        <dbReference type="ARBA" id="ARBA00022723"/>
    </source>
</evidence>
<feature type="domain" description="Cas12f1-like TNB" evidence="8">
    <location>
        <begin position="302"/>
        <end position="366"/>
    </location>
</feature>
<evidence type="ECO:0000259" key="8">
    <source>
        <dbReference type="Pfam" id="PF07282"/>
    </source>
</evidence>
<dbReference type="GO" id="GO:0006310">
    <property type="term" value="P:DNA recombination"/>
    <property type="evidence" value="ECO:0007669"/>
    <property type="project" value="UniProtKB-KW"/>
</dbReference>